<dbReference type="Proteomes" id="UP001521184">
    <property type="component" value="Unassembled WGS sequence"/>
</dbReference>
<gene>
    <name evidence="1" type="ORF">SLS58_005025</name>
</gene>
<name>A0ABR3TRH5_9PEZI</name>
<reference evidence="1 2" key="1">
    <citation type="journal article" date="2023" name="Plant Dis.">
        <title>First Report of Diplodia intermedia Causing Canker and Dieback Diseases on Apple Trees in Canada.</title>
        <authorList>
            <person name="Ellouze W."/>
            <person name="Ilyukhin E."/>
            <person name="Sulman M."/>
            <person name="Ali S."/>
        </authorList>
    </citation>
    <scope>NUCLEOTIDE SEQUENCE [LARGE SCALE GENOMIC DNA]</scope>
    <source>
        <strain evidence="1 2">M45-28</strain>
    </source>
</reference>
<organism evidence="1 2">
    <name type="scientific">Diplodia intermedia</name>
    <dbReference type="NCBI Taxonomy" id="856260"/>
    <lineage>
        <taxon>Eukaryota</taxon>
        <taxon>Fungi</taxon>
        <taxon>Dikarya</taxon>
        <taxon>Ascomycota</taxon>
        <taxon>Pezizomycotina</taxon>
        <taxon>Dothideomycetes</taxon>
        <taxon>Dothideomycetes incertae sedis</taxon>
        <taxon>Botryosphaeriales</taxon>
        <taxon>Botryosphaeriaceae</taxon>
        <taxon>Diplodia</taxon>
    </lineage>
</organism>
<protein>
    <recommendedName>
        <fullName evidence="3">Heterokaryon incompatibility domain-containing protein</fullName>
    </recommendedName>
</protein>
<dbReference type="PANTHER" id="PTHR39596:SF2">
    <property type="entry name" value="HET DOMAIN PROTEIN (AFU_ORTHOLOGUE AFUA_1G17550)-RELATED"/>
    <property type="match status" value="1"/>
</dbReference>
<evidence type="ECO:0008006" key="3">
    <source>
        <dbReference type="Google" id="ProtNLM"/>
    </source>
</evidence>
<dbReference type="PANTHER" id="PTHR39596">
    <property type="match status" value="1"/>
</dbReference>
<accession>A0ABR3TRH5</accession>
<sequence>MLSYRERAVKSLSHAHRTLQYLKHTRGFEYKGAVDDLIPATFCFLGCIGEALTNAMQFMNPELDDALHASLAWDFVLAFYPLSSPNYSVDVEKYVPKHSGILKEEDKCDCSYINPPFEDVVGASSRGSIPVIHLPTEDEAAASGERLAVSLSSDAPYIAISHAWVWKLAAFAPAMIPTGRFWLDTLCVPKQKDARQQTLKLMGRAHRDAECVVVRDQTVEACSPGRLQ</sequence>
<keyword evidence="2" id="KW-1185">Reference proteome</keyword>
<comment type="caution">
    <text evidence="1">The sequence shown here is derived from an EMBL/GenBank/DDBJ whole genome shotgun (WGS) entry which is preliminary data.</text>
</comment>
<proteinExistence type="predicted"/>
<evidence type="ECO:0000313" key="1">
    <source>
        <dbReference type="EMBL" id="KAL1643056.1"/>
    </source>
</evidence>
<dbReference type="EMBL" id="JAKEKT020000029">
    <property type="protein sequence ID" value="KAL1643056.1"/>
    <property type="molecule type" value="Genomic_DNA"/>
</dbReference>
<evidence type="ECO:0000313" key="2">
    <source>
        <dbReference type="Proteomes" id="UP001521184"/>
    </source>
</evidence>